<comment type="caution">
    <text evidence="1">The sequence shown here is derived from an EMBL/GenBank/DDBJ whole genome shotgun (WGS) entry which is preliminary data.</text>
</comment>
<protein>
    <submittedName>
        <fullName evidence="1">Uncharacterized protein</fullName>
    </submittedName>
</protein>
<dbReference type="OrthoDB" id="7026384at2"/>
<accession>A0A328YHX8</accession>
<evidence type="ECO:0000313" key="2">
    <source>
        <dbReference type="Proteomes" id="UP000248856"/>
    </source>
</evidence>
<name>A0A328YHX8_9BURK</name>
<gene>
    <name evidence="1" type="ORF">AX018_10937</name>
</gene>
<keyword evidence="2" id="KW-1185">Reference proteome</keyword>
<dbReference type="RefSeq" id="WP_111882678.1">
    <property type="nucleotide sequence ID" value="NZ_CBCSGC010000185.1"/>
</dbReference>
<dbReference type="EMBL" id="QLTA01000093">
    <property type="protein sequence ID" value="RAR71602.1"/>
    <property type="molecule type" value="Genomic_DNA"/>
</dbReference>
<evidence type="ECO:0000313" key="1">
    <source>
        <dbReference type="EMBL" id="RAR71602.1"/>
    </source>
</evidence>
<reference evidence="1 2" key="1">
    <citation type="submission" date="2018-06" db="EMBL/GenBank/DDBJ databases">
        <title>Genomic Encyclopedia of Archaeal and Bacterial Type Strains, Phase II (KMG-II): from individual species to whole genera.</title>
        <authorList>
            <person name="Goeker M."/>
        </authorList>
    </citation>
    <scope>NUCLEOTIDE SEQUENCE [LARGE SCALE GENOMIC DNA]</scope>
    <source>
        <strain evidence="1 2">CFPB 3232</strain>
    </source>
</reference>
<proteinExistence type="predicted"/>
<dbReference type="AlphaFoldDB" id="A0A328YHX8"/>
<organism evidence="1 2">
    <name type="scientific">Paracidovorax anthurii</name>
    <dbReference type="NCBI Taxonomy" id="78229"/>
    <lineage>
        <taxon>Bacteria</taxon>
        <taxon>Pseudomonadati</taxon>
        <taxon>Pseudomonadota</taxon>
        <taxon>Betaproteobacteria</taxon>
        <taxon>Burkholderiales</taxon>
        <taxon>Comamonadaceae</taxon>
        <taxon>Paracidovorax</taxon>
    </lineage>
</organism>
<dbReference type="Proteomes" id="UP000248856">
    <property type="component" value="Unassembled WGS sequence"/>
</dbReference>
<sequence length="244" mass="26893">MLKHTLIAGLITASAFAYSQPALDIGGVKFGASLESQKAQMQKVNPQYQFSEIKTREGKVLGWQGIATNKNNGVNDQLLALQDDNGKIWYLGRVQKFDEGMHIPHDTYLAALKEKYGEPSSLSRDKQDFSWIYGRDYVFIKGPNPPSGICPSQAGGDVRTPRTEMSQLKSAGINLPVPGAFEPRCGLQMNVKLYKGVNSSMVFGSEIQIIEHQSRYDALEKKQQAADAAKQKAIDAMQGNKPKL</sequence>